<keyword evidence="2" id="KW-0472">Membrane</keyword>
<proteinExistence type="predicted"/>
<evidence type="ECO:0000313" key="3">
    <source>
        <dbReference type="EMBL" id="KAK6538084.1"/>
    </source>
</evidence>
<feature type="transmembrane region" description="Helical" evidence="2">
    <location>
        <begin position="334"/>
        <end position="352"/>
    </location>
</feature>
<feature type="transmembrane region" description="Helical" evidence="2">
    <location>
        <begin position="171"/>
        <end position="191"/>
    </location>
</feature>
<keyword evidence="4" id="KW-1185">Reference proteome</keyword>
<protein>
    <submittedName>
        <fullName evidence="3">Uncharacterized protein</fullName>
    </submittedName>
</protein>
<feature type="transmembrane region" description="Helical" evidence="2">
    <location>
        <begin position="227"/>
        <end position="245"/>
    </location>
</feature>
<feature type="transmembrane region" description="Helical" evidence="2">
    <location>
        <begin position="278"/>
        <end position="306"/>
    </location>
</feature>
<comment type="caution">
    <text evidence="3">The sequence shown here is derived from an EMBL/GenBank/DDBJ whole genome shotgun (WGS) entry which is preliminary data.</text>
</comment>
<reference evidence="3 4" key="1">
    <citation type="submission" date="2019-10" db="EMBL/GenBank/DDBJ databases">
        <authorList>
            <person name="Palmer J.M."/>
        </authorList>
    </citation>
    <scope>NUCLEOTIDE SEQUENCE [LARGE SCALE GENOMIC DNA]</scope>
    <source>
        <strain evidence="3 4">TWF694</strain>
    </source>
</reference>
<gene>
    <name evidence="3" type="ORF">TWF694_010969</name>
</gene>
<sequence length="626" mass="69506">MSEPTSLPRKADIPAQRLSRPERKLSPKVTSLLPQAERGKSGDGSGGSIPSPATAVTRDAIISPTNTSLLHDLPSPSGLFSTDGTGDDLAISPTRVGGTAAAENGFKSKTLGVHIEQLENDHHEDGDDDTPRRRGFRYKFNKSRSSNFYEMSTWNKFTTFFTTSVYATKVFLYQTIMFIWNLPDHIVRWWIIPRPPKRKRLPTPATQTPKPKKDGLVRIFSEAPLQLGGAAITLALNGAFAYWVWVTVDVWIHPHQWRLRPRVTATLNTWTSFNSVEIWAGIMLGIWNMLGTTLVAILIVVFIGGIRKIYCKIFKIPPKSDEQNPKNSKLVKNLGATAISLGFIILVVWPVLACTVTPPRMRVSAYKSTCSSGWDYRAILDGRVDAANLTKGSVNIWDLETNQVVAAFQTEDYVNTTWFRTEEHVLLGRLGEPPTDKEYVSLIQYNFPYLWTSWEQAGWVSLPGIQRETGGNYTATLVNPIANSTRSITGVFPYLDDDFKGLRLDSVGLIPDIPRSWRTVATSVDNCGWGPDARLLENTDVTARYMAGDGHVVLQTDMTKFGRCSELTVCANRRKQVIDGLGYAEGEAGVKLLDELLIVPLGLLLVEQIRFGSCCGDGFSPYTDTN</sequence>
<keyword evidence="2" id="KW-1133">Transmembrane helix</keyword>
<keyword evidence="2" id="KW-0812">Transmembrane</keyword>
<dbReference type="Proteomes" id="UP001365542">
    <property type="component" value="Unassembled WGS sequence"/>
</dbReference>
<organism evidence="3 4">
    <name type="scientific">Orbilia ellipsospora</name>
    <dbReference type="NCBI Taxonomy" id="2528407"/>
    <lineage>
        <taxon>Eukaryota</taxon>
        <taxon>Fungi</taxon>
        <taxon>Dikarya</taxon>
        <taxon>Ascomycota</taxon>
        <taxon>Pezizomycotina</taxon>
        <taxon>Orbiliomycetes</taxon>
        <taxon>Orbiliales</taxon>
        <taxon>Orbiliaceae</taxon>
        <taxon>Orbilia</taxon>
    </lineage>
</organism>
<evidence type="ECO:0000256" key="1">
    <source>
        <dbReference type="SAM" id="MobiDB-lite"/>
    </source>
</evidence>
<dbReference type="EMBL" id="JAVHJO010000008">
    <property type="protein sequence ID" value="KAK6538084.1"/>
    <property type="molecule type" value="Genomic_DNA"/>
</dbReference>
<name>A0AAV9X8K6_9PEZI</name>
<evidence type="ECO:0000313" key="4">
    <source>
        <dbReference type="Proteomes" id="UP001365542"/>
    </source>
</evidence>
<evidence type="ECO:0000256" key="2">
    <source>
        <dbReference type="SAM" id="Phobius"/>
    </source>
</evidence>
<accession>A0AAV9X8K6</accession>
<feature type="region of interest" description="Disordered" evidence="1">
    <location>
        <begin position="1"/>
        <end position="53"/>
    </location>
</feature>
<dbReference type="AlphaFoldDB" id="A0AAV9X8K6"/>